<keyword evidence="2" id="KW-1185">Reference proteome</keyword>
<accession>A0A918XLF5</accession>
<evidence type="ECO:0000313" key="2">
    <source>
        <dbReference type="Proteomes" id="UP000654947"/>
    </source>
</evidence>
<comment type="caution">
    <text evidence="1">The sequence shown here is derived from an EMBL/GenBank/DDBJ whole genome shotgun (WGS) entry which is preliminary data.</text>
</comment>
<dbReference type="Proteomes" id="UP000654947">
    <property type="component" value="Unassembled WGS sequence"/>
</dbReference>
<gene>
    <name evidence="1" type="ORF">GCM10007147_45560</name>
</gene>
<reference evidence="1 2" key="1">
    <citation type="journal article" date="2014" name="Int. J. Syst. Evol. Microbiol.">
        <title>Complete genome sequence of Corynebacterium casei LMG S-19264T (=DSM 44701T), isolated from a smear-ripened cheese.</title>
        <authorList>
            <consortium name="US DOE Joint Genome Institute (JGI-PGF)"/>
            <person name="Walter F."/>
            <person name="Albersmeier A."/>
            <person name="Kalinowski J."/>
            <person name="Ruckert C."/>
        </authorList>
    </citation>
    <scope>NUCLEOTIDE SEQUENCE [LARGE SCALE GENOMIC DNA]</scope>
    <source>
        <strain evidence="1 2">KCTC 19473</strain>
    </source>
</reference>
<protein>
    <submittedName>
        <fullName evidence="1">Uncharacterized protein</fullName>
    </submittedName>
</protein>
<dbReference type="EMBL" id="BMXL01000049">
    <property type="protein sequence ID" value="GHD37498.1"/>
    <property type="molecule type" value="Genomic_DNA"/>
</dbReference>
<organism evidence="1 2">
    <name type="scientific">Nocardiopsis kunsanensis</name>
    <dbReference type="NCBI Taxonomy" id="141693"/>
    <lineage>
        <taxon>Bacteria</taxon>
        <taxon>Bacillati</taxon>
        <taxon>Actinomycetota</taxon>
        <taxon>Actinomycetes</taxon>
        <taxon>Streptosporangiales</taxon>
        <taxon>Nocardiopsidaceae</taxon>
        <taxon>Nocardiopsis</taxon>
    </lineage>
</organism>
<name>A0A918XLF5_9ACTN</name>
<sequence>MVPAAMELINNYEGYRRDVILARYDKAGELGFLGGWGAKKFEVYRFSVLSVRKHAEKDVKEIERLESVRGGDKLRVIYYSIEGGLIVWSCWRVR</sequence>
<dbReference type="AlphaFoldDB" id="A0A918XLF5"/>
<proteinExistence type="predicted"/>
<evidence type="ECO:0000313" key="1">
    <source>
        <dbReference type="EMBL" id="GHD37498.1"/>
    </source>
</evidence>